<evidence type="ECO:0000256" key="1">
    <source>
        <dbReference type="ARBA" id="ARBA00022771"/>
    </source>
</evidence>
<evidence type="ECO:0000313" key="3">
    <source>
        <dbReference type="Proteomes" id="UP000005237"/>
    </source>
</evidence>
<reference evidence="2" key="2">
    <citation type="submission" date="2022-06" db="UniProtKB">
        <authorList>
            <consortium name="EnsemblMetazoa"/>
        </authorList>
    </citation>
    <scope>IDENTIFICATION</scope>
    <source>
        <strain evidence="2">DF5081</strain>
    </source>
</reference>
<proteinExistence type="predicted"/>
<dbReference type="GO" id="GO:0005096">
    <property type="term" value="F:GTPase activator activity"/>
    <property type="evidence" value="ECO:0007669"/>
    <property type="project" value="TreeGrafter"/>
</dbReference>
<dbReference type="GO" id="GO:0003924">
    <property type="term" value="F:GTPase activity"/>
    <property type="evidence" value="ECO:0007669"/>
    <property type="project" value="InterPro"/>
</dbReference>
<dbReference type="PANTHER" id="PTHR45819:SF5">
    <property type="entry name" value="CENTAURIN-GAMMA-1A"/>
    <property type="match status" value="1"/>
</dbReference>
<dbReference type="SUPFAM" id="SSF52540">
    <property type="entry name" value="P-loop containing nucleoside triphosphate hydrolases"/>
    <property type="match status" value="1"/>
</dbReference>
<dbReference type="PANTHER" id="PTHR45819">
    <property type="entry name" value="CENTAURIN-GAMMA-1A"/>
    <property type="match status" value="1"/>
</dbReference>
<protein>
    <submittedName>
        <fullName evidence="2">Uncharacterized protein</fullName>
    </submittedName>
</protein>
<dbReference type="Proteomes" id="UP000005237">
    <property type="component" value="Unassembled WGS sequence"/>
</dbReference>
<dbReference type="InterPro" id="IPR001806">
    <property type="entry name" value="Small_GTPase"/>
</dbReference>
<keyword evidence="1" id="KW-0863">Zinc-finger</keyword>
<dbReference type="GO" id="GO:0005525">
    <property type="term" value="F:GTP binding"/>
    <property type="evidence" value="ECO:0007669"/>
    <property type="project" value="InterPro"/>
</dbReference>
<keyword evidence="1" id="KW-0479">Metal-binding</keyword>
<dbReference type="Gene3D" id="3.40.50.300">
    <property type="entry name" value="P-loop containing nucleotide triphosphate hydrolases"/>
    <property type="match status" value="1"/>
</dbReference>
<keyword evidence="3" id="KW-1185">Reference proteome</keyword>
<evidence type="ECO:0000313" key="2">
    <source>
        <dbReference type="EnsemblMetazoa" id="CJA35108.1"/>
    </source>
</evidence>
<dbReference type="Pfam" id="PF00071">
    <property type="entry name" value="Ras"/>
    <property type="match status" value="1"/>
</dbReference>
<dbReference type="InterPro" id="IPR051282">
    <property type="entry name" value="Arf-GAP_GTPase_ANK_PH"/>
</dbReference>
<organism evidence="2 3">
    <name type="scientific">Caenorhabditis japonica</name>
    <dbReference type="NCBI Taxonomy" id="281687"/>
    <lineage>
        <taxon>Eukaryota</taxon>
        <taxon>Metazoa</taxon>
        <taxon>Ecdysozoa</taxon>
        <taxon>Nematoda</taxon>
        <taxon>Chromadorea</taxon>
        <taxon>Rhabditida</taxon>
        <taxon>Rhabditina</taxon>
        <taxon>Rhabditomorpha</taxon>
        <taxon>Rhabditoidea</taxon>
        <taxon>Rhabditidae</taxon>
        <taxon>Peloderinae</taxon>
        <taxon>Caenorhabditis</taxon>
    </lineage>
</organism>
<reference evidence="3" key="1">
    <citation type="submission" date="2010-08" db="EMBL/GenBank/DDBJ databases">
        <authorList>
            <consortium name="Caenorhabditis japonica Sequencing Consortium"/>
            <person name="Wilson R.K."/>
        </authorList>
    </citation>
    <scope>NUCLEOTIDE SEQUENCE [LARGE SCALE GENOMIC DNA]</scope>
    <source>
        <strain evidence="3">DF5081</strain>
    </source>
</reference>
<accession>A0A8R1IFK4</accession>
<dbReference type="GO" id="GO:0008270">
    <property type="term" value="F:zinc ion binding"/>
    <property type="evidence" value="ECO:0007669"/>
    <property type="project" value="UniProtKB-KW"/>
</dbReference>
<dbReference type="InterPro" id="IPR027417">
    <property type="entry name" value="P-loop_NTPase"/>
</dbReference>
<sequence length="94" mass="10779">MFVHITLINVFPRDYVAGGRFKKEVVIEGQSHLLLIRDEGQQHLDVQFCQWVDAIVFVFNVCSIQSYDSIQSLAHEMSKYRNIGDLPLILVGTK</sequence>
<keyword evidence="1" id="KW-0862">Zinc</keyword>
<name>A0A8R1IFK4_CAEJA</name>
<dbReference type="EnsemblMetazoa" id="CJA35108.1">
    <property type="protein sequence ID" value="CJA35108.1"/>
    <property type="gene ID" value="WBGene00210955"/>
</dbReference>